<dbReference type="GO" id="GO:0046872">
    <property type="term" value="F:metal ion binding"/>
    <property type="evidence" value="ECO:0007669"/>
    <property type="project" value="UniProtKB-KW"/>
</dbReference>
<organism evidence="6 7">
    <name type="scientific">Massilia violaceinigra</name>
    <dbReference type="NCBI Taxonomy" id="2045208"/>
    <lineage>
        <taxon>Bacteria</taxon>
        <taxon>Pseudomonadati</taxon>
        <taxon>Pseudomonadota</taxon>
        <taxon>Betaproteobacteria</taxon>
        <taxon>Burkholderiales</taxon>
        <taxon>Oxalobacteraceae</taxon>
        <taxon>Telluria group</taxon>
        <taxon>Massilia</taxon>
    </lineage>
</organism>
<dbReference type="PANTHER" id="PTHR13903:SF8">
    <property type="entry name" value="PIRIN"/>
    <property type="match status" value="1"/>
</dbReference>
<evidence type="ECO:0000313" key="7">
    <source>
        <dbReference type="Proteomes" id="UP000229897"/>
    </source>
</evidence>
<dbReference type="PANTHER" id="PTHR13903">
    <property type="entry name" value="PIRIN-RELATED"/>
    <property type="match status" value="1"/>
</dbReference>
<evidence type="ECO:0000259" key="5">
    <source>
        <dbReference type="Pfam" id="PF05726"/>
    </source>
</evidence>
<evidence type="ECO:0000256" key="1">
    <source>
        <dbReference type="ARBA" id="ARBA00008416"/>
    </source>
</evidence>
<keyword evidence="2" id="KW-0408">Iron</keyword>
<feature type="binding site" evidence="2">
    <location>
        <position position="60"/>
    </location>
    <ligand>
        <name>Fe cation</name>
        <dbReference type="ChEBI" id="CHEBI:24875"/>
    </ligand>
</feature>
<evidence type="ECO:0000259" key="4">
    <source>
        <dbReference type="Pfam" id="PF02678"/>
    </source>
</evidence>
<feature type="binding site" evidence="2">
    <location>
        <position position="107"/>
    </location>
    <ligand>
        <name>Fe cation</name>
        <dbReference type="ChEBI" id="CHEBI:24875"/>
    </ligand>
</feature>
<dbReference type="InterPro" id="IPR012093">
    <property type="entry name" value="Pirin"/>
</dbReference>
<feature type="binding site" evidence="2">
    <location>
        <position position="62"/>
    </location>
    <ligand>
        <name>Fe cation</name>
        <dbReference type="ChEBI" id="CHEBI:24875"/>
    </ligand>
</feature>
<dbReference type="SUPFAM" id="SSF51182">
    <property type="entry name" value="RmlC-like cupins"/>
    <property type="match status" value="1"/>
</dbReference>
<dbReference type="Proteomes" id="UP000229897">
    <property type="component" value="Chromosome"/>
</dbReference>
<name>A0A2D2DN55_9BURK</name>
<dbReference type="Pfam" id="PF02678">
    <property type="entry name" value="Pirin"/>
    <property type="match status" value="1"/>
</dbReference>
<dbReference type="EMBL" id="CP024608">
    <property type="protein sequence ID" value="ATQ76407.1"/>
    <property type="molecule type" value="Genomic_DNA"/>
</dbReference>
<dbReference type="KEGG" id="mass:CR152_19150"/>
<reference evidence="6" key="1">
    <citation type="submission" date="2017-10" db="EMBL/GenBank/DDBJ databases">
        <title>Massilia psychrophilum sp. nov., a novel purple-pigmented bacterium isolated from Tianshan glacier, Xinjiang Municipality, China.</title>
        <authorList>
            <person name="Wang H."/>
        </authorList>
    </citation>
    <scope>NUCLEOTIDE SEQUENCE [LARGE SCALE GENOMIC DNA]</scope>
    <source>
        <strain evidence="6">B2</strain>
    </source>
</reference>
<evidence type="ECO:0000256" key="3">
    <source>
        <dbReference type="RuleBase" id="RU003457"/>
    </source>
</evidence>
<dbReference type="InterPro" id="IPR011051">
    <property type="entry name" value="RmlC_Cupin_sf"/>
</dbReference>
<sequence>MVQGAHTDPRPLLGMRRLEPQAAGEGLFLAKLQPSSLGWALDPFLQVDWFRMRLPFFPPHPHAGFSAVTFMLPQSPGGLINRDSLGSRNRINPGDLHWTEAARGIVHEEVPQVDGVDCLGLQIFVNLPSQHKLAAPAIHHVDRADVPVVQFPGATVHCYVGDLDDVKAALTTRTASALWSVELNENAVVNLPLPPSWMVHILVTAGALRIGDSLLGEGGVAGYAAGTALEIRAATDGASLVVLAGLPLAEPIAVSGPFVMNDAAQLVDAKRRYASGEMGFLEAS</sequence>
<accession>A0A2D2DN55</accession>
<keyword evidence="2" id="KW-0479">Metal-binding</keyword>
<protein>
    <submittedName>
        <fullName evidence="6">Pirin</fullName>
    </submittedName>
</protein>
<dbReference type="AlphaFoldDB" id="A0A2D2DN55"/>
<evidence type="ECO:0000313" key="6">
    <source>
        <dbReference type="EMBL" id="ATQ76407.1"/>
    </source>
</evidence>
<evidence type="ECO:0000256" key="2">
    <source>
        <dbReference type="PIRSR" id="PIRSR006232-1"/>
    </source>
</evidence>
<feature type="domain" description="Pirin C-terminal" evidence="5">
    <location>
        <begin position="179"/>
        <end position="278"/>
    </location>
</feature>
<dbReference type="InterPro" id="IPR008778">
    <property type="entry name" value="Pirin_C_dom"/>
</dbReference>
<dbReference type="RefSeq" id="WP_099877234.1">
    <property type="nucleotide sequence ID" value="NZ_CP024608.1"/>
</dbReference>
<dbReference type="Pfam" id="PF05726">
    <property type="entry name" value="Pirin_C"/>
    <property type="match status" value="1"/>
</dbReference>
<proteinExistence type="inferred from homology"/>
<gene>
    <name evidence="6" type="ORF">CR152_19150</name>
</gene>
<feature type="binding site" evidence="2">
    <location>
        <position position="109"/>
    </location>
    <ligand>
        <name>Fe cation</name>
        <dbReference type="ChEBI" id="CHEBI:24875"/>
    </ligand>
</feature>
<dbReference type="InterPro" id="IPR003829">
    <property type="entry name" value="Pirin_N_dom"/>
</dbReference>
<dbReference type="PIRSF" id="PIRSF006232">
    <property type="entry name" value="Pirin"/>
    <property type="match status" value="1"/>
</dbReference>
<dbReference type="InterPro" id="IPR014710">
    <property type="entry name" value="RmlC-like_jellyroll"/>
</dbReference>
<dbReference type="Gene3D" id="2.60.120.10">
    <property type="entry name" value="Jelly Rolls"/>
    <property type="match status" value="2"/>
</dbReference>
<comment type="similarity">
    <text evidence="1 3">Belongs to the pirin family.</text>
</comment>
<keyword evidence="7" id="KW-1185">Reference proteome</keyword>
<comment type="cofactor">
    <cofactor evidence="2">
        <name>Fe cation</name>
        <dbReference type="ChEBI" id="CHEBI:24875"/>
    </cofactor>
    <text evidence="2">Binds 1 Fe cation per subunit.</text>
</comment>
<feature type="domain" description="Pirin N-terminal" evidence="4">
    <location>
        <begin position="56"/>
        <end position="125"/>
    </location>
</feature>